<dbReference type="AlphaFoldDB" id="A0A8B0SVG7"/>
<name>A0A8B0SVG7_KLEPN</name>
<accession>A0A8B0SVG7</accession>
<dbReference type="EMBL" id="MN956836">
    <property type="protein sequence ID" value="QTX14048.1"/>
    <property type="molecule type" value="Genomic_DNA"/>
</dbReference>
<protein>
    <submittedName>
        <fullName evidence="1">Uncharacterized protein</fullName>
    </submittedName>
</protein>
<sequence>MRPGSSTVPAADFDMLETFKSSITIIAWFFADCCRDFVKVIAADVGDMRM</sequence>
<geneLocation type="plasmid" evidence="1">
    <name>p17-15-vir-like</name>
</geneLocation>
<organism evidence="1">
    <name type="scientific">Klebsiella pneumoniae</name>
    <dbReference type="NCBI Taxonomy" id="573"/>
    <lineage>
        <taxon>Bacteria</taxon>
        <taxon>Pseudomonadati</taxon>
        <taxon>Pseudomonadota</taxon>
        <taxon>Gammaproteobacteria</taxon>
        <taxon>Enterobacterales</taxon>
        <taxon>Enterobacteriaceae</taxon>
        <taxon>Klebsiella/Raoultella group</taxon>
        <taxon>Klebsiella</taxon>
        <taxon>Klebsiella pneumoniae complex</taxon>
    </lineage>
</organism>
<proteinExistence type="predicted"/>
<reference evidence="1" key="1">
    <citation type="submission" date="2020-01" db="EMBL/GenBank/DDBJ databases">
        <authorList>
            <person name="Qin S."/>
        </authorList>
    </citation>
    <scope>NUCLEOTIDE SEQUENCE</scope>
    <source>
        <strain evidence="1">CVir17-16-YZ6g</strain>
        <plasmid evidence="1">p17-15-vir-like</plasmid>
    </source>
</reference>
<keyword evidence="1" id="KW-0614">Plasmid</keyword>
<evidence type="ECO:0000313" key="1">
    <source>
        <dbReference type="EMBL" id="QTX14048.1"/>
    </source>
</evidence>